<dbReference type="Proteomes" id="UP001589619">
    <property type="component" value="Unassembled WGS sequence"/>
</dbReference>
<evidence type="ECO:0000313" key="1">
    <source>
        <dbReference type="EMBL" id="MFB9750042.1"/>
    </source>
</evidence>
<dbReference type="EMBL" id="JBHMAG010000001">
    <property type="protein sequence ID" value="MFB9750042.1"/>
    <property type="molecule type" value="Genomic_DNA"/>
</dbReference>
<keyword evidence="2" id="KW-1185">Reference proteome</keyword>
<gene>
    <name evidence="1" type="ORF">ACFFNY_00520</name>
</gene>
<comment type="caution">
    <text evidence="1">The sequence shown here is derived from an EMBL/GenBank/DDBJ whole genome shotgun (WGS) entry which is preliminary data.</text>
</comment>
<organism evidence="1 2">
    <name type="scientific">Paenibacillus hodogayensis</name>
    <dbReference type="NCBI Taxonomy" id="279208"/>
    <lineage>
        <taxon>Bacteria</taxon>
        <taxon>Bacillati</taxon>
        <taxon>Bacillota</taxon>
        <taxon>Bacilli</taxon>
        <taxon>Bacillales</taxon>
        <taxon>Paenibacillaceae</taxon>
        <taxon>Paenibacillus</taxon>
    </lineage>
</organism>
<protein>
    <submittedName>
        <fullName evidence="1">Uncharacterized protein</fullName>
    </submittedName>
</protein>
<sequence>MNNRPFYTLKEMNIQPMQQAAYPVPPERRLRQILSPNHPLCKDDVVWVLEFVKKKVVEQDPRLLDLPQPRLLKNFQHFAEAATLLMQRRPGVNEADRLRASLLEAAHGLLTDPAAPERPRSS</sequence>
<proteinExistence type="predicted"/>
<evidence type="ECO:0000313" key="2">
    <source>
        <dbReference type="Proteomes" id="UP001589619"/>
    </source>
</evidence>
<accession>A0ABV5VP46</accession>
<name>A0ABV5VP46_9BACL</name>
<reference evidence="1 2" key="1">
    <citation type="submission" date="2024-09" db="EMBL/GenBank/DDBJ databases">
        <authorList>
            <person name="Sun Q."/>
            <person name="Mori K."/>
        </authorList>
    </citation>
    <scope>NUCLEOTIDE SEQUENCE [LARGE SCALE GENOMIC DNA]</scope>
    <source>
        <strain evidence="1 2">JCM 12520</strain>
    </source>
</reference>
<dbReference type="RefSeq" id="WP_344910189.1">
    <property type="nucleotide sequence ID" value="NZ_BAAAYO010000008.1"/>
</dbReference>